<proteinExistence type="inferred from homology"/>
<dbReference type="PANTHER" id="PTHR24320:SF283">
    <property type="entry name" value="RETINOL DEHYDROGENASE 11"/>
    <property type="match status" value="1"/>
</dbReference>
<dbReference type="PRINTS" id="PR00080">
    <property type="entry name" value="SDRFAMILY"/>
</dbReference>
<evidence type="ECO:0000313" key="4">
    <source>
        <dbReference type="EMBL" id="KAF2678414.1"/>
    </source>
</evidence>
<evidence type="ECO:0000256" key="1">
    <source>
        <dbReference type="ARBA" id="ARBA00006484"/>
    </source>
</evidence>
<comment type="similarity">
    <text evidence="1 3">Belongs to the short-chain dehydrogenases/reductases (SDR) family.</text>
</comment>
<dbReference type="EMBL" id="MU005612">
    <property type="protein sequence ID" value="KAF2678414.1"/>
    <property type="molecule type" value="Genomic_DNA"/>
</dbReference>
<evidence type="ECO:0000256" key="3">
    <source>
        <dbReference type="RuleBase" id="RU000363"/>
    </source>
</evidence>
<dbReference type="InterPro" id="IPR036291">
    <property type="entry name" value="NAD(P)-bd_dom_sf"/>
</dbReference>
<keyword evidence="2" id="KW-0560">Oxidoreductase</keyword>
<dbReference type="OrthoDB" id="191139at2759"/>
<dbReference type="PRINTS" id="PR00081">
    <property type="entry name" value="GDHRDH"/>
</dbReference>
<sequence>MSNPSFGAHTTAEEVATLYSAQISSKTILITGVSPNGLGLHTALALAPHSPHLLILAARSPRTLEAAKSAIHAVAPTCPVRLFMLDLSRLAAVREAANEVLRWKDLDKIDVLINNAGVMSTPWETTVDGVEMQFAVNHLGPWLFTNLVMPKIVAAQGRVVFLSSLGHVYGGVRFEDVNFDDGETYDADVAYGQSKTANILTAVALAERMRAKGVTAFSVHPGLVLTNLTRHVPMEVFREKGFVDDAGNLLVPSKTHSQGCATTVVAALDPYIAGRSGAYLCDCKVDHGDVWAEHAKGIENAEKLWALSEGLVGEKFEC</sequence>
<accession>A0A6G1IJJ4</accession>
<dbReference type="InterPro" id="IPR002347">
    <property type="entry name" value="SDR_fam"/>
</dbReference>
<dbReference type="Gene3D" id="3.40.50.720">
    <property type="entry name" value="NAD(P)-binding Rossmann-like Domain"/>
    <property type="match status" value="1"/>
</dbReference>
<dbReference type="Proteomes" id="UP000799291">
    <property type="component" value="Unassembled WGS sequence"/>
</dbReference>
<dbReference type="PANTHER" id="PTHR24320">
    <property type="entry name" value="RETINOL DEHYDROGENASE"/>
    <property type="match status" value="1"/>
</dbReference>
<organism evidence="4 5">
    <name type="scientific">Lentithecium fluviatile CBS 122367</name>
    <dbReference type="NCBI Taxonomy" id="1168545"/>
    <lineage>
        <taxon>Eukaryota</taxon>
        <taxon>Fungi</taxon>
        <taxon>Dikarya</taxon>
        <taxon>Ascomycota</taxon>
        <taxon>Pezizomycotina</taxon>
        <taxon>Dothideomycetes</taxon>
        <taxon>Pleosporomycetidae</taxon>
        <taxon>Pleosporales</taxon>
        <taxon>Massarineae</taxon>
        <taxon>Lentitheciaceae</taxon>
        <taxon>Lentithecium</taxon>
    </lineage>
</organism>
<dbReference type="GO" id="GO:0016491">
    <property type="term" value="F:oxidoreductase activity"/>
    <property type="evidence" value="ECO:0007669"/>
    <property type="project" value="UniProtKB-KW"/>
</dbReference>
<dbReference type="SUPFAM" id="SSF51735">
    <property type="entry name" value="NAD(P)-binding Rossmann-fold domains"/>
    <property type="match status" value="1"/>
</dbReference>
<protein>
    <submittedName>
        <fullName evidence="4">Short-chain dehydrogenase</fullName>
    </submittedName>
</protein>
<name>A0A6G1IJJ4_9PLEO</name>
<dbReference type="AlphaFoldDB" id="A0A6G1IJJ4"/>
<reference evidence="4" key="1">
    <citation type="journal article" date="2020" name="Stud. Mycol.">
        <title>101 Dothideomycetes genomes: a test case for predicting lifestyles and emergence of pathogens.</title>
        <authorList>
            <person name="Haridas S."/>
            <person name="Albert R."/>
            <person name="Binder M."/>
            <person name="Bloem J."/>
            <person name="Labutti K."/>
            <person name="Salamov A."/>
            <person name="Andreopoulos B."/>
            <person name="Baker S."/>
            <person name="Barry K."/>
            <person name="Bills G."/>
            <person name="Bluhm B."/>
            <person name="Cannon C."/>
            <person name="Castanera R."/>
            <person name="Culley D."/>
            <person name="Daum C."/>
            <person name="Ezra D."/>
            <person name="Gonzalez J."/>
            <person name="Henrissat B."/>
            <person name="Kuo A."/>
            <person name="Liang C."/>
            <person name="Lipzen A."/>
            <person name="Lutzoni F."/>
            <person name="Magnuson J."/>
            <person name="Mondo S."/>
            <person name="Nolan M."/>
            <person name="Ohm R."/>
            <person name="Pangilinan J."/>
            <person name="Park H.-J."/>
            <person name="Ramirez L."/>
            <person name="Alfaro M."/>
            <person name="Sun H."/>
            <person name="Tritt A."/>
            <person name="Yoshinaga Y."/>
            <person name="Zwiers L.-H."/>
            <person name="Turgeon B."/>
            <person name="Goodwin S."/>
            <person name="Spatafora J."/>
            <person name="Crous P."/>
            <person name="Grigoriev I."/>
        </authorList>
    </citation>
    <scope>NUCLEOTIDE SEQUENCE</scope>
    <source>
        <strain evidence="4">CBS 122367</strain>
    </source>
</reference>
<evidence type="ECO:0000313" key="5">
    <source>
        <dbReference type="Proteomes" id="UP000799291"/>
    </source>
</evidence>
<gene>
    <name evidence="4" type="ORF">K458DRAFT_423109</name>
</gene>
<keyword evidence="5" id="KW-1185">Reference proteome</keyword>
<dbReference type="Pfam" id="PF00106">
    <property type="entry name" value="adh_short"/>
    <property type="match status" value="1"/>
</dbReference>
<evidence type="ECO:0000256" key="2">
    <source>
        <dbReference type="ARBA" id="ARBA00023002"/>
    </source>
</evidence>